<dbReference type="RefSeq" id="WP_315697660.1">
    <property type="nucleotide sequence ID" value="NZ_JANSLM010000027.1"/>
</dbReference>
<feature type="region of interest" description="Disordered" evidence="1">
    <location>
        <begin position="1"/>
        <end position="22"/>
    </location>
</feature>
<reference evidence="2" key="1">
    <citation type="submission" date="2022-08" db="EMBL/GenBank/DDBJ databases">
        <authorList>
            <person name="Kim S.-J."/>
        </authorList>
    </citation>
    <scope>NUCLEOTIDE SEQUENCE</scope>
    <source>
        <strain evidence="2">KJ</strain>
    </source>
</reference>
<accession>A0AAP5V0S1</accession>
<evidence type="ECO:0000313" key="2">
    <source>
        <dbReference type="EMBL" id="MDT8843644.1"/>
    </source>
</evidence>
<gene>
    <name evidence="2" type="ORF">ParKJ_40285</name>
</gene>
<dbReference type="Proteomes" id="UP001246473">
    <property type="component" value="Unassembled WGS sequence"/>
</dbReference>
<name>A0AAP5V0S1_9BURK</name>
<protein>
    <submittedName>
        <fullName evidence="2">Uncharacterized protein</fullName>
    </submittedName>
</protein>
<evidence type="ECO:0000256" key="1">
    <source>
        <dbReference type="SAM" id="MobiDB-lite"/>
    </source>
</evidence>
<evidence type="ECO:0000313" key="3">
    <source>
        <dbReference type="Proteomes" id="UP001246473"/>
    </source>
</evidence>
<dbReference type="AlphaFoldDB" id="A0AAP5V0S1"/>
<organism evidence="2 3">
    <name type="scientific">Paraburkholderia fungorum</name>
    <dbReference type="NCBI Taxonomy" id="134537"/>
    <lineage>
        <taxon>Bacteria</taxon>
        <taxon>Pseudomonadati</taxon>
        <taxon>Pseudomonadota</taxon>
        <taxon>Betaproteobacteria</taxon>
        <taxon>Burkholderiales</taxon>
        <taxon>Burkholderiaceae</taxon>
        <taxon>Paraburkholderia</taxon>
    </lineage>
</organism>
<proteinExistence type="predicted"/>
<feature type="compositionally biased region" description="Basic residues" evidence="1">
    <location>
        <begin position="104"/>
        <end position="122"/>
    </location>
</feature>
<sequence>MAIITGPEQTGEWTSRGPRPKGLNSHIVWAGDETKPPYERVLLSTEQLQPIAFALSIRVKHEVGTHGIEFRAPAILRDLDRAQRTNDMMVDRRHQTLTKAERVTRRRPTSMRHTRRGCARPKTRLVCAQ</sequence>
<feature type="region of interest" description="Disordered" evidence="1">
    <location>
        <begin position="102"/>
        <end position="122"/>
    </location>
</feature>
<dbReference type="EMBL" id="JANSLM010000027">
    <property type="protein sequence ID" value="MDT8843644.1"/>
    <property type="molecule type" value="Genomic_DNA"/>
</dbReference>
<comment type="caution">
    <text evidence="2">The sequence shown here is derived from an EMBL/GenBank/DDBJ whole genome shotgun (WGS) entry which is preliminary data.</text>
</comment>